<keyword evidence="9" id="KW-1185">Reference proteome</keyword>
<evidence type="ECO:0000313" key="8">
    <source>
        <dbReference type="EMBL" id="SEI55134.1"/>
    </source>
</evidence>
<dbReference type="Gene3D" id="3.90.1150.10">
    <property type="entry name" value="Aspartate Aminotransferase, domain 1"/>
    <property type="match status" value="1"/>
</dbReference>
<protein>
    <recommendedName>
        <fullName evidence="6">Aminotransferase</fullName>
        <ecNumber evidence="6">2.6.1.-</ecNumber>
    </recommendedName>
</protein>
<comment type="similarity">
    <text evidence="2 6">Belongs to the class-I pyridoxal-phosphate-dependent aminotransferase family.</text>
</comment>
<evidence type="ECO:0000256" key="5">
    <source>
        <dbReference type="ARBA" id="ARBA00022898"/>
    </source>
</evidence>
<evidence type="ECO:0000313" key="9">
    <source>
        <dbReference type="Proteomes" id="UP000242999"/>
    </source>
</evidence>
<dbReference type="CDD" id="cd00609">
    <property type="entry name" value="AAT_like"/>
    <property type="match status" value="1"/>
</dbReference>
<dbReference type="InterPro" id="IPR004839">
    <property type="entry name" value="Aminotransferase_I/II_large"/>
</dbReference>
<organism evidence="8 9">
    <name type="scientific">Allopseudospirillum japonicum</name>
    <dbReference type="NCBI Taxonomy" id="64971"/>
    <lineage>
        <taxon>Bacteria</taxon>
        <taxon>Pseudomonadati</taxon>
        <taxon>Pseudomonadota</taxon>
        <taxon>Gammaproteobacteria</taxon>
        <taxon>Oceanospirillales</taxon>
        <taxon>Oceanospirillaceae</taxon>
        <taxon>Allopseudospirillum</taxon>
    </lineage>
</organism>
<dbReference type="GO" id="GO:0006520">
    <property type="term" value="P:amino acid metabolic process"/>
    <property type="evidence" value="ECO:0007669"/>
    <property type="project" value="InterPro"/>
</dbReference>
<keyword evidence="3 6" id="KW-0032">Aminotransferase</keyword>
<evidence type="ECO:0000256" key="1">
    <source>
        <dbReference type="ARBA" id="ARBA00001933"/>
    </source>
</evidence>
<dbReference type="Gene3D" id="3.40.640.10">
    <property type="entry name" value="Type I PLP-dependent aspartate aminotransferase-like (Major domain)"/>
    <property type="match status" value="1"/>
</dbReference>
<dbReference type="InterPro" id="IPR004838">
    <property type="entry name" value="NHTrfase_class1_PyrdxlP-BS"/>
</dbReference>
<dbReference type="GO" id="GO:0008483">
    <property type="term" value="F:transaminase activity"/>
    <property type="evidence" value="ECO:0007669"/>
    <property type="project" value="UniProtKB-KW"/>
</dbReference>
<dbReference type="AlphaFoldDB" id="A0A1H6RP47"/>
<dbReference type="InterPro" id="IPR015424">
    <property type="entry name" value="PyrdxlP-dep_Trfase"/>
</dbReference>
<dbReference type="Pfam" id="PF00155">
    <property type="entry name" value="Aminotran_1_2"/>
    <property type="match status" value="1"/>
</dbReference>
<accession>A0A1H6RP47</accession>
<dbReference type="RefSeq" id="WP_093308931.1">
    <property type="nucleotide sequence ID" value="NZ_FNYH01000004.1"/>
</dbReference>
<dbReference type="EMBL" id="FNYH01000004">
    <property type="protein sequence ID" value="SEI55134.1"/>
    <property type="molecule type" value="Genomic_DNA"/>
</dbReference>
<dbReference type="PANTHER" id="PTHR46383">
    <property type="entry name" value="ASPARTATE AMINOTRANSFERASE"/>
    <property type="match status" value="1"/>
</dbReference>
<evidence type="ECO:0000256" key="6">
    <source>
        <dbReference type="RuleBase" id="RU000481"/>
    </source>
</evidence>
<evidence type="ECO:0000259" key="7">
    <source>
        <dbReference type="Pfam" id="PF00155"/>
    </source>
</evidence>
<dbReference type="OrthoDB" id="9763453at2"/>
<dbReference type="GO" id="GO:0030170">
    <property type="term" value="F:pyridoxal phosphate binding"/>
    <property type="evidence" value="ECO:0007669"/>
    <property type="project" value="InterPro"/>
</dbReference>
<keyword evidence="5" id="KW-0663">Pyridoxal phosphate</keyword>
<gene>
    <name evidence="8" type="ORF">SAMN05421831_10455</name>
</gene>
<dbReference type="EC" id="2.6.1.-" evidence="6"/>
<comment type="cofactor">
    <cofactor evidence="1 6">
        <name>pyridoxal 5'-phosphate</name>
        <dbReference type="ChEBI" id="CHEBI:597326"/>
    </cofactor>
</comment>
<evidence type="ECO:0000256" key="3">
    <source>
        <dbReference type="ARBA" id="ARBA00022576"/>
    </source>
</evidence>
<dbReference type="InterPro" id="IPR015422">
    <property type="entry name" value="PyrdxlP-dep_Trfase_small"/>
</dbReference>
<dbReference type="Proteomes" id="UP000242999">
    <property type="component" value="Unassembled WGS sequence"/>
</dbReference>
<evidence type="ECO:0000256" key="2">
    <source>
        <dbReference type="ARBA" id="ARBA00007441"/>
    </source>
</evidence>
<dbReference type="PANTHER" id="PTHR46383:SF1">
    <property type="entry name" value="ASPARTATE AMINOTRANSFERASE"/>
    <property type="match status" value="1"/>
</dbReference>
<dbReference type="PROSITE" id="PS00105">
    <property type="entry name" value="AA_TRANSFER_CLASS_1"/>
    <property type="match status" value="1"/>
</dbReference>
<dbReference type="SUPFAM" id="SSF53383">
    <property type="entry name" value="PLP-dependent transferases"/>
    <property type="match status" value="1"/>
</dbReference>
<name>A0A1H6RP47_9GAMM</name>
<keyword evidence="4 6" id="KW-0808">Transferase</keyword>
<proteinExistence type="inferred from homology"/>
<reference evidence="9" key="1">
    <citation type="submission" date="2016-10" db="EMBL/GenBank/DDBJ databases">
        <authorList>
            <person name="Varghese N."/>
            <person name="Submissions S."/>
        </authorList>
    </citation>
    <scope>NUCLEOTIDE SEQUENCE [LARGE SCALE GENOMIC DNA]</scope>
    <source>
        <strain evidence="9">DSM 7165</strain>
    </source>
</reference>
<evidence type="ECO:0000256" key="4">
    <source>
        <dbReference type="ARBA" id="ARBA00022679"/>
    </source>
</evidence>
<dbReference type="InterPro" id="IPR050596">
    <property type="entry name" value="AspAT/PAT-like"/>
</dbReference>
<dbReference type="InterPro" id="IPR015421">
    <property type="entry name" value="PyrdxlP-dep_Trfase_major"/>
</dbReference>
<sequence>MLTAADLRPISHSETLLINERSGALASTRTLYRFGFGESPFPVPLLLQEALNAARAEKSYLPVQGLPALRAQVAEFHRQQDQVTWDAQGVVIGPGSKLLIYAVLASFVRAQVLLVSPSWVSYQPQAELAGLSVARIYTQAHEQWRLTPEALEAFCQHRENPHLPLILVLNYPNNPTGDTYTGEQLAELAQVLRRHQIIVISDEIYGVLHHQGAHQSLARFYPEGTLVTGGLSKWGALGGWRLGVLHIPKPLRAHLLPRILGVASETWSSVAAPVQYAAIQAYAYPQAIADFVAQERRVLARIGQQSAAILAQVAVETPQPTGGFYLFPNFEAWRTQLAHVGVFTSADLCAYLLEQAGVVLLPASAFGMPASVLAARLAYVNFDGQAALEAASDQQIDVVAAPVYAGMQAIVETLNKLLTPRVVGA</sequence>
<dbReference type="STRING" id="64971.SAMN05421831_10455"/>
<feature type="domain" description="Aminotransferase class I/classII large" evidence="7">
    <location>
        <begin position="43"/>
        <end position="371"/>
    </location>
</feature>